<protein>
    <submittedName>
        <fullName evidence="3">Dehydrogenase</fullName>
    </submittedName>
</protein>
<evidence type="ECO:0000256" key="1">
    <source>
        <dbReference type="ARBA" id="ARBA00006484"/>
    </source>
</evidence>
<reference evidence="3 4" key="1">
    <citation type="journal article" date="2013" name="PLoS ONE">
        <title>Assembly-driven community genomics of a hypersaline microbial ecosystem.</title>
        <authorList>
            <person name="Podell S."/>
            <person name="Ugalde J.A."/>
            <person name="Narasingarao P."/>
            <person name="Banfield J.F."/>
            <person name="Heidelberg K.B."/>
            <person name="Allen E.E."/>
        </authorList>
    </citation>
    <scope>NUCLEOTIDE SEQUENCE [LARGE SCALE GENOMIC DNA]</scope>
    <source>
        <strain evidence="4">J07HQW2</strain>
    </source>
</reference>
<dbReference type="InterPro" id="IPR036291">
    <property type="entry name" value="NAD(P)-bd_dom_sf"/>
</dbReference>
<dbReference type="GO" id="GO:0016491">
    <property type="term" value="F:oxidoreductase activity"/>
    <property type="evidence" value="ECO:0007669"/>
    <property type="project" value="UniProtKB-KW"/>
</dbReference>
<evidence type="ECO:0000256" key="2">
    <source>
        <dbReference type="ARBA" id="ARBA00023002"/>
    </source>
</evidence>
<dbReference type="STRING" id="1238425.J07HQW2_03369"/>
<dbReference type="AlphaFoldDB" id="U1NI89"/>
<dbReference type="PRINTS" id="PR00081">
    <property type="entry name" value="GDHRDH"/>
</dbReference>
<dbReference type="HOGENOM" id="CLU_010194_44_5_2"/>
<dbReference type="RefSeq" id="WP_021056347.1">
    <property type="nucleotide sequence ID" value="NZ_KE356561.1"/>
</dbReference>
<name>U1NI89_9EURY</name>
<dbReference type="SUPFAM" id="SSF51735">
    <property type="entry name" value="NAD(P)-binding Rossmann-fold domains"/>
    <property type="match status" value="1"/>
</dbReference>
<dbReference type="EMBL" id="KE356561">
    <property type="protein sequence ID" value="ERG96885.1"/>
    <property type="molecule type" value="Genomic_DNA"/>
</dbReference>
<dbReference type="InterPro" id="IPR002347">
    <property type="entry name" value="SDR_fam"/>
</dbReference>
<gene>
    <name evidence="3" type="ORF">J07HQW2_03369</name>
</gene>
<dbReference type="eggNOG" id="arCOG01264">
    <property type="taxonomic scope" value="Archaea"/>
</dbReference>
<dbReference type="PANTHER" id="PTHR24320:SF148">
    <property type="entry name" value="NAD(P)-BINDING ROSSMANN-FOLD SUPERFAMILY PROTEIN"/>
    <property type="match status" value="1"/>
</dbReference>
<dbReference type="Gene3D" id="3.40.50.720">
    <property type="entry name" value="NAD(P)-binding Rossmann-like Domain"/>
    <property type="match status" value="1"/>
</dbReference>
<evidence type="ECO:0000313" key="3">
    <source>
        <dbReference type="EMBL" id="ERG96885.1"/>
    </source>
</evidence>
<evidence type="ECO:0000313" key="4">
    <source>
        <dbReference type="Proteomes" id="UP000030710"/>
    </source>
</evidence>
<keyword evidence="2" id="KW-0560">Oxidoreductase</keyword>
<organism evidence="3 4">
    <name type="scientific">Haloquadratum walsbyi J07HQW2</name>
    <dbReference type="NCBI Taxonomy" id="1238425"/>
    <lineage>
        <taxon>Archaea</taxon>
        <taxon>Methanobacteriati</taxon>
        <taxon>Methanobacteriota</taxon>
        <taxon>Stenosarchaea group</taxon>
        <taxon>Halobacteria</taxon>
        <taxon>Halobacteriales</taxon>
        <taxon>Haloferacaceae</taxon>
        <taxon>Haloquadratum</taxon>
    </lineage>
</organism>
<dbReference type="PANTHER" id="PTHR24320">
    <property type="entry name" value="RETINOL DEHYDROGENASE"/>
    <property type="match status" value="1"/>
</dbReference>
<dbReference type="Proteomes" id="UP000030710">
    <property type="component" value="Unassembled WGS sequence"/>
</dbReference>
<proteinExistence type="inferred from homology"/>
<accession>U1NI89</accession>
<dbReference type="Pfam" id="PF00106">
    <property type="entry name" value="adh_short"/>
    <property type="match status" value="1"/>
</dbReference>
<comment type="similarity">
    <text evidence="1">Belongs to the short-chain dehydrogenases/reductases (SDR) family.</text>
</comment>
<sequence>MSSTPEQLAGVADIDCTGMQALVTGSTSGIGRATAIALGRLGADVIVHGRDAAAGADVVDTVTAYGADAQFIAADFADVNAVRELATTVRSATDGIDLLFNNAGGVFRDGRLTDCNIEYTFHINHIAPYLLTIELLDHLKTDARIVTTASAAHQGASLDIGRTRSVDDHSAFWAYNHSKLANILFTTELAKRLDASEHTATTVCVHPGAIPGSGFTRFLPGPLPRIVQSLEALPGVTSVNDGAAELLFAGISPQATDYSGQYFASQQLKEPSSDAQDDAAARRLWKESADILDIAQPLDNLSDNQEYSPGVDINVTE</sequence>